<protein>
    <submittedName>
        <fullName evidence="5">Multidrug resistance protein, MATE family</fullName>
    </submittedName>
</protein>
<evidence type="ECO:0000313" key="4">
    <source>
        <dbReference type="Proteomes" id="UP000272942"/>
    </source>
</evidence>
<keyword evidence="2" id="KW-0812">Transmembrane</keyword>
<keyword evidence="4" id="KW-1185">Reference proteome</keyword>
<dbReference type="AlphaFoldDB" id="A0A183A8F5"/>
<accession>A0A183A8F5</accession>
<gene>
    <name evidence="3" type="ORF">ECPE_LOCUS3240</name>
</gene>
<dbReference type="PANTHER" id="PTHR11206">
    <property type="entry name" value="MULTIDRUG RESISTANCE PROTEIN"/>
    <property type="match status" value="1"/>
</dbReference>
<sequence length="158" mass="17513">MSSLQFWGLEHSSRQFFSSIAVAQGISYLIENICFLIFIRYSKSVVKIRLEFSRCFLEDWGVWFRLAIPGIIMVSMEWTLFEIGQWVAGSLGAHELSVQTVLTMIDAVSYSLLPYGIGSATGIRVGQYLGAGDAAGPRTAFSVALLVMCELLIFIKPS</sequence>
<evidence type="ECO:0000256" key="1">
    <source>
        <dbReference type="ARBA" id="ARBA00010199"/>
    </source>
</evidence>
<organism evidence="5">
    <name type="scientific">Echinostoma caproni</name>
    <dbReference type="NCBI Taxonomy" id="27848"/>
    <lineage>
        <taxon>Eukaryota</taxon>
        <taxon>Metazoa</taxon>
        <taxon>Spiralia</taxon>
        <taxon>Lophotrochozoa</taxon>
        <taxon>Platyhelminthes</taxon>
        <taxon>Trematoda</taxon>
        <taxon>Digenea</taxon>
        <taxon>Plagiorchiida</taxon>
        <taxon>Echinostomata</taxon>
        <taxon>Echinostomatoidea</taxon>
        <taxon>Echinostomatidae</taxon>
        <taxon>Echinostoma</taxon>
    </lineage>
</organism>
<comment type="similarity">
    <text evidence="1">Belongs to the multi antimicrobial extrusion (MATE) (TC 2.A.66.1) family.</text>
</comment>
<reference evidence="5" key="1">
    <citation type="submission" date="2016-06" db="UniProtKB">
        <authorList>
            <consortium name="WormBaseParasite"/>
        </authorList>
    </citation>
    <scope>IDENTIFICATION</scope>
</reference>
<name>A0A183A8F5_9TREM</name>
<dbReference type="GO" id="GO:0015297">
    <property type="term" value="F:antiporter activity"/>
    <property type="evidence" value="ECO:0007669"/>
    <property type="project" value="InterPro"/>
</dbReference>
<evidence type="ECO:0000313" key="5">
    <source>
        <dbReference type="WBParaSite" id="ECPE_0000324301-mRNA-1"/>
    </source>
</evidence>
<proteinExistence type="inferred from homology"/>
<dbReference type="GO" id="GO:0016020">
    <property type="term" value="C:membrane"/>
    <property type="evidence" value="ECO:0007669"/>
    <property type="project" value="InterPro"/>
</dbReference>
<feature type="transmembrane region" description="Helical" evidence="2">
    <location>
        <begin position="62"/>
        <end position="81"/>
    </location>
</feature>
<evidence type="ECO:0000256" key="2">
    <source>
        <dbReference type="SAM" id="Phobius"/>
    </source>
</evidence>
<keyword evidence="2" id="KW-0472">Membrane</keyword>
<dbReference type="OrthoDB" id="2126698at2759"/>
<reference evidence="3 4" key="2">
    <citation type="submission" date="2018-11" db="EMBL/GenBank/DDBJ databases">
        <authorList>
            <consortium name="Pathogen Informatics"/>
        </authorList>
    </citation>
    <scope>NUCLEOTIDE SEQUENCE [LARGE SCALE GENOMIC DNA]</scope>
    <source>
        <strain evidence="3 4">Egypt</strain>
    </source>
</reference>
<evidence type="ECO:0000313" key="3">
    <source>
        <dbReference type="EMBL" id="VDP68845.1"/>
    </source>
</evidence>
<dbReference type="EMBL" id="UZAN01040211">
    <property type="protein sequence ID" value="VDP68845.1"/>
    <property type="molecule type" value="Genomic_DNA"/>
</dbReference>
<feature type="transmembrane region" description="Helical" evidence="2">
    <location>
        <begin position="20"/>
        <end position="41"/>
    </location>
</feature>
<dbReference type="Proteomes" id="UP000272942">
    <property type="component" value="Unassembled WGS sequence"/>
</dbReference>
<dbReference type="WBParaSite" id="ECPE_0000324301-mRNA-1">
    <property type="protein sequence ID" value="ECPE_0000324301-mRNA-1"/>
    <property type="gene ID" value="ECPE_0000324301"/>
</dbReference>
<keyword evidence="2" id="KW-1133">Transmembrane helix</keyword>
<dbReference type="InterPro" id="IPR002528">
    <property type="entry name" value="MATE_fam"/>
</dbReference>
<dbReference type="Pfam" id="PF01554">
    <property type="entry name" value="MatE"/>
    <property type="match status" value="1"/>
</dbReference>
<dbReference type="GO" id="GO:0042910">
    <property type="term" value="F:xenobiotic transmembrane transporter activity"/>
    <property type="evidence" value="ECO:0007669"/>
    <property type="project" value="InterPro"/>
</dbReference>